<sequence length="493" mass="56748">MKHLREAYRDVTAAQALTIVHDAPSAVGAETPLTILPSQKHGALVSTTRTSILQLPDELLVAIIEFVAKDLRSGSLDECEECLYDWDTRLWNHHHLKALSRVCRRFMRIAQPLLFRAIGFKSPGSPYETAPPSRSVRTLHHTLKETPRFQQYCRSLRIYIPDFDRSKTPHKYLVASDFAHWLTRTRCLSIHGGFQNSRQDRTCNASTWALIRSFVANCRDVEHLQLSRESFGLYLDPIFKWLDFPNLNTLSVHGISKWEHGKVELEPEKRRTAPFKSLILSDYEEGPEATSLFIQWPAVLSHFQFGSFYNNSHVMDYSMFESWLLIHKDTLKHVDIGYLSAKGSSGPFNATLFPNLEYLKLSRWQTHQGSVQFKADDANVLGPKLGTFCWGFGIFDQHSEGWLDFGEPESSWIRDLVNAAVACKSVLRTVEIQFSPDQWDTDYGMIYPWDLMDRLGDEVLRPKGMNLVYNDPPISRENWLEKLQTRGREGIHF</sequence>
<organism evidence="1 2">
    <name type="scientific">Pleomassaria siparia CBS 279.74</name>
    <dbReference type="NCBI Taxonomy" id="1314801"/>
    <lineage>
        <taxon>Eukaryota</taxon>
        <taxon>Fungi</taxon>
        <taxon>Dikarya</taxon>
        <taxon>Ascomycota</taxon>
        <taxon>Pezizomycotina</taxon>
        <taxon>Dothideomycetes</taxon>
        <taxon>Pleosporomycetidae</taxon>
        <taxon>Pleosporales</taxon>
        <taxon>Pleomassariaceae</taxon>
        <taxon>Pleomassaria</taxon>
    </lineage>
</organism>
<dbReference type="AlphaFoldDB" id="A0A6G1K8B3"/>
<accession>A0A6G1K8B3</accession>
<evidence type="ECO:0000313" key="1">
    <source>
        <dbReference type="EMBL" id="KAF2709129.1"/>
    </source>
</evidence>
<reference evidence="1" key="1">
    <citation type="journal article" date="2020" name="Stud. Mycol.">
        <title>101 Dothideomycetes genomes: a test case for predicting lifestyles and emergence of pathogens.</title>
        <authorList>
            <person name="Haridas S."/>
            <person name="Albert R."/>
            <person name="Binder M."/>
            <person name="Bloem J."/>
            <person name="Labutti K."/>
            <person name="Salamov A."/>
            <person name="Andreopoulos B."/>
            <person name="Baker S."/>
            <person name="Barry K."/>
            <person name="Bills G."/>
            <person name="Bluhm B."/>
            <person name="Cannon C."/>
            <person name="Castanera R."/>
            <person name="Culley D."/>
            <person name="Daum C."/>
            <person name="Ezra D."/>
            <person name="Gonzalez J."/>
            <person name="Henrissat B."/>
            <person name="Kuo A."/>
            <person name="Liang C."/>
            <person name="Lipzen A."/>
            <person name="Lutzoni F."/>
            <person name="Magnuson J."/>
            <person name="Mondo S."/>
            <person name="Nolan M."/>
            <person name="Ohm R."/>
            <person name="Pangilinan J."/>
            <person name="Park H.-J."/>
            <person name="Ramirez L."/>
            <person name="Alfaro M."/>
            <person name="Sun H."/>
            <person name="Tritt A."/>
            <person name="Yoshinaga Y."/>
            <person name="Zwiers L.-H."/>
            <person name="Turgeon B."/>
            <person name="Goodwin S."/>
            <person name="Spatafora J."/>
            <person name="Crous P."/>
            <person name="Grigoriev I."/>
        </authorList>
    </citation>
    <scope>NUCLEOTIDE SEQUENCE</scope>
    <source>
        <strain evidence="1">CBS 279.74</strain>
    </source>
</reference>
<dbReference type="Proteomes" id="UP000799428">
    <property type="component" value="Unassembled WGS sequence"/>
</dbReference>
<dbReference type="EMBL" id="MU005771">
    <property type="protein sequence ID" value="KAF2709129.1"/>
    <property type="molecule type" value="Genomic_DNA"/>
</dbReference>
<evidence type="ECO:0008006" key="3">
    <source>
        <dbReference type="Google" id="ProtNLM"/>
    </source>
</evidence>
<protein>
    <recommendedName>
        <fullName evidence="3">F-box domain-containing protein</fullName>
    </recommendedName>
</protein>
<proteinExistence type="predicted"/>
<name>A0A6G1K8B3_9PLEO</name>
<evidence type="ECO:0000313" key="2">
    <source>
        <dbReference type="Proteomes" id="UP000799428"/>
    </source>
</evidence>
<dbReference type="OrthoDB" id="4840564at2759"/>
<keyword evidence="2" id="KW-1185">Reference proteome</keyword>
<gene>
    <name evidence="1" type="ORF">K504DRAFT_295783</name>
</gene>